<sequence length="281" mass="29906">MKPSSFRPAKVGSDDTTLHQSPSPAGMANKHGQTLDITLTSDEPPIGIKIAEPPGVTSDNLPLSTWGASYILANELHTLNIPVPPKNEISSHPPILELGAGTGLVGISASLLLKQNAILTDLPTILPGVAANISVNAPILSKAGLNLQTGLLDWNAPSSLIVYTPDGLHAATSITPDSHKFSVILAADTVYDPDHPSLLSSTVSTWLSRTPDARFVLCYPLRMAYLDIIRDLWEILDAAGLECVTEGQRQGDDPSWDEEAPYEWSMWAWTSGRVASGSGEG</sequence>
<dbReference type="SUPFAM" id="SSF53335">
    <property type="entry name" value="S-adenosyl-L-methionine-dependent methyltransferases"/>
    <property type="match status" value="1"/>
</dbReference>
<dbReference type="AlphaFoldDB" id="A0A1V8TIN6"/>
<dbReference type="OrthoDB" id="433955at2759"/>
<dbReference type="PANTHER" id="PTHR14614">
    <property type="entry name" value="HEPATOCELLULAR CARCINOMA-ASSOCIATED ANTIGEN"/>
    <property type="match status" value="1"/>
</dbReference>
<evidence type="ECO:0000313" key="3">
    <source>
        <dbReference type="Proteomes" id="UP000192596"/>
    </source>
</evidence>
<dbReference type="Pfam" id="PF10294">
    <property type="entry name" value="Methyltransf_16"/>
    <property type="match status" value="1"/>
</dbReference>
<name>A0A1V8TIN6_9PEZI</name>
<keyword evidence="3" id="KW-1185">Reference proteome</keyword>
<gene>
    <name evidence="2" type="ORF">B0A48_05400</name>
</gene>
<organism evidence="2 3">
    <name type="scientific">Cryoendolithus antarcticus</name>
    <dbReference type="NCBI Taxonomy" id="1507870"/>
    <lineage>
        <taxon>Eukaryota</taxon>
        <taxon>Fungi</taxon>
        <taxon>Dikarya</taxon>
        <taxon>Ascomycota</taxon>
        <taxon>Pezizomycotina</taxon>
        <taxon>Dothideomycetes</taxon>
        <taxon>Dothideomycetidae</taxon>
        <taxon>Cladosporiales</taxon>
        <taxon>Cladosporiaceae</taxon>
        <taxon>Cryoendolithus</taxon>
    </lineage>
</organism>
<dbReference type="GO" id="GO:0005829">
    <property type="term" value="C:cytosol"/>
    <property type="evidence" value="ECO:0007669"/>
    <property type="project" value="TreeGrafter"/>
</dbReference>
<protein>
    <submittedName>
        <fullName evidence="2">Uncharacterized protein</fullName>
    </submittedName>
</protein>
<evidence type="ECO:0000256" key="1">
    <source>
        <dbReference type="SAM" id="MobiDB-lite"/>
    </source>
</evidence>
<dbReference type="STRING" id="1507870.A0A1V8TIN6"/>
<dbReference type="PANTHER" id="PTHR14614:SF156">
    <property type="entry name" value="PROTEIN-LYSINE N-METHYLTRANSFERASE EFM2"/>
    <property type="match status" value="1"/>
</dbReference>
<accession>A0A1V8TIN6</accession>
<dbReference type="GO" id="GO:0008757">
    <property type="term" value="F:S-adenosylmethionine-dependent methyltransferase activity"/>
    <property type="evidence" value="ECO:0007669"/>
    <property type="project" value="UniProtKB-ARBA"/>
</dbReference>
<dbReference type="InterPro" id="IPR029063">
    <property type="entry name" value="SAM-dependent_MTases_sf"/>
</dbReference>
<comment type="caution">
    <text evidence="2">The sequence shown here is derived from an EMBL/GenBank/DDBJ whole genome shotgun (WGS) entry which is preliminary data.</text>
</comment>
<dbReference type="Gene3D" id="3.40.50.150">
    <property type="entry name" value="Vaccinia Virus protein VP39"/>
    <property type="match status" value="1"/>
</dbReference>
<feature type="region of interest" description="Disordered" evidence="1">
    <location>
        <begin position="1"/>
        <end position="30"/>
    </location>
</feature>
<proteinExistence type="predicted"/>
<reference evidence="3" key="1">
    <citation type="submission" date="2017-03" db="EMBL/GenBank/DDBJ databases">
        <title>Genomes of endolithic fungi from Antarctica.</title>
        <authorList>
            <person name="Coleine C."/>
            <person name="Masonjones S."/>
            <person name="Stajich J.E."/>
        </authorList>
    </citation>
    <scope>NUCLEOTIDE SEQUENCE [LARGE SCALE GENOMIC DNA]</scope>
    <source>
        <strain evidence="3">CCFEE 5527</strain>
    </source>
</reference>
<dbReference type="InterPro" id="IPR019410">
    <property type="entry name" value="Methyltransf_16"/>
</dbReference>
<dbReference type="Proteomes" id="UP000192596">
    <property type="component" value="Unassembled WGS sequence"/>
</dbReference>
<evidence type="ECO:0000313" key="2">
    <source>
        <dbReference type="EMBL" id="OQO11144.1"/>
    </source>
</evidence>
<dbReference type="InParanoid" id="A0A1V8TIN6"/>
<dbReference type="EMBL" id="NAJO01000007">
    <property type="protein sequence ID" value="OQO11144.1"/>
    <property type="molecule type" value="Genomic_DNA"/>
</dbReference>